<proteinExistence type="inferred from homology"/>
<evidence type="ECO:0000256" key="5">
    <source>
        <dbReference type="ARBA" id="ARBA00022692"/>
    </source>
</evidence>
<dbReference type="InterPro" id="IPR001873">
    <property type="entry name" value="ENaC"/>
</dbReference>
<keyword evidence="8 12" id="KW-0406">Ion transport</keyword>
<evidence type="ECO:0000313" key="13">
    <source>
        <dbReference type="EMBL" id="CAH0723582.1"/>
    </source>
</evidence>
<dbReference type="PANTHER" id="PTHR11690:SF175">
    <property type="entry name" value="PICKPOCKET 13-RELATED"/>
    <property type="match status" value="1"/>
</dbReference>
<keyword evidence="14" id="KW-1185">Reference proteome</keyword>
<sequence length="223" mass="24797">MWVEAMLIASCFGAGVILQSALQLFSTGAASYSLETNYLDWKTPFPAVTVCEQSDNGRVKTYLNQFHPVETEYGVCYVFNSALHGNTSILTVNRKVGLPVLTFTAIELVTIRVHSPDDIVSVALENILGRFGSLPLITEFEAILKAEQTVNDVSVSSLSKTMRGCLFKNDRPSFPDWPFKHYTYSACLLYCRALAQKTFCNCSHHFMANIGKNIKTRLVCVFG</sequence>
<evidence type="ECO:0000256" key="4">
    <source>
        <dbReference type="ARBA" id="ARBA00022461"/>
    </source>
</evidence>
<keyword evidence="6" id="KW-1133">Transmembrane helix</keyword>
<reference evidence="13" key="1">
    <citation type="submission" date="2021-12" db="EMBL/GenBank/DDBJ databases">
        <authorList>
            <person name="Martin H S."/>
        </authorList>
    </citation>
    <scope>NUCLEOTIDE SEQUENCE</scope>
</reference>
<dbReference type="AlphaFoldDB" id="A0A8J9W1D1"/>
<keyword evidence="10 12" id="KW-0739">Sodium transport</keyword>
<evidence type="ECO:0000256" key="7">
    <source>
        <dbReference type="ARBA" id="ARBA00023053"/>
    </source>
</evidence>
<dbReference type="Pfam" id="PF00858">
    <property type="entry name" value="ASC"/>
    <property type="match status" value="1"/>
</dbReference>
<dbReference type="GO" id="GO:0015280">
    <property type="term" value="F:ligand-gated sodium channel activity"/>
    <property type="evidence" value="ECO:0007669"/>
    <property type="project" value="TreeGrafter"/>
</dbReference>
<protein>
    <submittedName>
        <fullName evidence="13">Uncharacterized protein</fullName>
    </submittedName>
</protein>
<name>A0A8J9W1D1_9NEOP</name>
<accession>A0A8J9W1D1</accession>
<evidence type="ECO:0000256" key="8">
    <source>
        <dbReference type="ARBA" id="ARBA00023065"/>
    </source>
</evidence>
<dbReference type="EMBL" id="OV170224">
    <property type="protein sequence ID" value="CAH0723582.1"/>
    <property type="molecule type" value="Genomic_DNA"/>
</dbReference>
<keyword evidence="11 12" id="KW-0407">Ion channel</keyword>
<feature type="non-terminal residue" evidence="13">
    <location>
        <position position="223"/>
    </location>
</feature>
<comment type="similarity">
    <text evidence="2 12">Belongs to the amiloride-sensitive sodium channel (TC 1.A.6) family.</text>
</comment>
<evidence type="ECO:0000256" key="10">
    <source>
        <dbReference type="ARBA" id="ARBA00023201"/>
    </source>
</evidence>
<keyword evidence="4 12" id="KW-0894">Sodium channel</keyword>
<comment type="subcellular location">
    <subcellularLocation>
        <location evidence="1">Membrane</location>
        <topology evidence="1">Multi-pass membrane protein</topology>
    </subcellularLocation>
</comment>
<organism evidence="13 14">
    <name type="scientific">Brenthis ino</name>
    <name type="common">lesser marbled fritillary</name>
    <dbReference type="NCBI Taxonomy" id="405034"/>
    <lineage>
        <taxon>Eukaryota</taxon>
        <taxon>Metazoa</taxon>
        <taxon>Ecdysozoa</taxon>
        <taxon>Arthropoda</taxon>
        <taxon>Hexapoda</taxon>
        <taxon>Insecta</taxon>
        <taxon>Pterygota</taxon>
        <taxon>Neoptera</taxon>
        <taxon>Endopterygota</taxon>
        <taxon>Lepidoptera</taxon>
        <taxon>Glossata</taxon>
        <taxon>Ditrysia</taxon>
        <taxon>Papilionoidea</taxon>
        <taxon>Nymphalidae</taxon>
        <taxon>Heliconiinae</taxon>
        <taxon>Argynnini</taxon>
        <taxon>Brenthis</taxon>
    </lineage>
</organism>
<evidence type="ECO:0000256" key="12">
    <source>
        <dbReference type="RuleBase" id="RU000679"/>
    </source>
</evidence>
<evidence type="ECO:0000256" key="9">
    <source>
        <dbReference type="ARBA" id="ARBA00023136"/>
    </source>
</evidence>
<evidence type="ECO:0000256" key="3">
    <source>
        <dbReference type="ARBA" id="ARBA00022448"/>
    </source>
</evidence>
<gene>
    <name evidence="13" type="ORF">BINO364_LOCUS9398</name>
</gene>
<dbReference type="Gene3D" id="2.60.470.10">
    <property type="entry name" value="Acid-sensing ion channels like domains"/>
    <property type="match status" value="1"/>
</dbReference>
<keyword evidence="7" id="KW-0915">Sodium</keyword>
<keyword evidence="9" id="KW-0472">Membrane</keyword>
<evidence type="ECO:0000256" key="6">
    <source>
        <dbReference type="ARBA" id="ARBA00022989"/>
    </source>
</evidence>
<dbReference type="PANTHER" id="PTHR11690">
    <property type="entry name" value="AMILORIDE-SENSITIVE SODIUM CHANNEL-RELATED"/>
    <property type="match status" value="1"/>
</dbReference>
<evidence type="ECO:0000313" key="14">
    <source>
        <dbReference type="Proteomes" id="UP000838878"/>
    </source>
</evidence>
<keyword evidence="5 12" id="KW-0812">Transmembrane</keyword>
<dbReference type="OrthoDB" id="7488946at2759"/>
<dbReference type="GO" id="GO:0005886">
    <property type="term" value="C:plasma membrane"/>
    <property type="evidence" value="ECO:0007669"/>
    <property type="project" value="TreeGrafter"/>
</dbReference>
<evidence type="ECO:0000256" key="1">
    <source>
        <dbReference type="ARBA" id="ARBA00004141"/>
    </source>
</evidence>
<evidence type="ECO:0000256" key="2">
    <source>
        <dbReference type="ARBA" id="ARBA00007193"/>
    </source>
</evidence>
<keyword evidence="3 12" id="KW-0813">Transport</keyword>
<dbReference type="Proteomes" id="UP000838878">
    <property type="component" value="Chromosome 4"/>
</dbReference>
<evidence type="ECO:0000256" key="11">
    <source>
        <dbReference type="ARBA" id="ARBA00023303"/>
    </source>
</evidence>